<dbReference type="EMBL" id="JANEYG010000100">
    <property type="protein sequence ID" value="KAJ8913170.1"/>
    <property type="molecule type" value="Genomic_DNA"/>
</dbReference>
<dbReference type="Proteomes" id="UP001159042">
    <property type="component" value="Unassembled WGS sequence"/>
</dbReference>
<accession>A0AAV8VGB7</accession>
<name>A0AAV8VGB7_9CUCU</name>
<keyword evidence="1" id="KW-0436">Ligase</keyword>
<organism evidence="6 7">
    <name type="scientific">Exocentrus adspersus</name>
    <dbReference type="NCBI Taxonomy" id="1586481"/>
    <lineage>
        <taxon>Eukaryota</taxon>
        <taxon>Metazoa</taxon>
        <taxon>Ecdysozoa</taxon>
        <taxon>Arthropoda</taxon>
        <taxon>Hexapoda</taxon>
        <taxon>Insecta</taxon>
        <taxon>Pterygota</taxon>
        <taxon>Neoptera</taxon>
        <taxon>Endopterygota</taxon>
        <taxon>Coleoptera</taxon>
        <taxon>Polyphaga</taxon>
        <taxon>Cucujiformia</taxon>
        <taxon>Chrysomeloidea</taxon>
        <taxon>Cerambycidae</taxon>
        <taxon>Lamiinae</taxon>
        <taxon>Acanthocinini</taxon>
        <taxon>Exocentrus</taxon>
    </lineage>
</organism>
<feature type="domain" description="AMP-dependent synthetase/ligase" evidence="5">
    <location>
        <begin position="51"/>
        <end position="466"/>
    </location>
</feature>
<dbReference type="Gene3D" id="3.40.50.12780">
    <property type="entry name" value="N-terminal domain of ligase-like"/>
    <property type="match status" value="1"/>
</dbReference>
<protein>
    <recommendedName>
        <fullName evidence="4">long-chain-fatty-acid--CoA ligase</fullName>
        <ecNumber evidence="4">6.2.1.3</ecNumber>
    </recommendedName>
</protein>
<dbReference type="GO" id="GO:0016020">
    <property type="term" value="C:membrane"/>
    <property type="evidence" value="ECO:0007669"/>
    <property type="project" value="TreeGrafter"/>
</dbReference>
<reference evidence="6 7" key="1">
    <citation type="journal article" date="2023" name="Insect Mol. Biol.">
        <title>Genome sequencing provides insights into the evolution of gene families encoding plant cell wall-degrading enzymes in longhorned beetles.</title>
        <authorList>
            <person name="Shin N.R."/>
            <person name="Okamura Y."/>
            <person name="Kirsch R."/>
            <person name="Pauchet Y."/>
        </authorList>
    </citation>
    <scope>NUCLEOTIDE SEQUENCE [LARGE SCALE GENOMIC DNA]</scope>
    <source>
        <strain evidence="6">EAD_L_NR</strain>
    </source>
</reference>
<evidence type="ECO:0000256" key="1">
    <source>
        <dbReference type="ARBA" id="ARBA00022598"/>
    </source>
</evidence>
<dbReference type="GO" id="GO:0004467">
    <property type="term" value="F:long-chain fatty acid-CoA ligase activity"/>
    <property type="evidence" value="ECO:0007669"/>
    <property type="project" value="UniProtKB-EC"/>
</dbReference>
<dbReference type="Pfam" id="PF00501">
    <property type="entry name" value="AMP-binding"/>
    <property type="match status" value="1"/>
</dbReference>
<keyword evidence="2" id="KW-0276">Fatty acid metabolism</keyword>
<dbReference type="Pfam" id="PF23562">
    <property type="entry name" value="AMP-binding_C_3"/>
    <property type="match status" value="1"/>
</dbReference>
<dbReference type="SUPFAM" id="SSF56801">
    <property type="entry name" value="Acetyl-CoA synthetase-like"/>
    <property type="match status" value="1"/>
</dbReference>
<dbReference type="InterPro" id="IPR000873">
    <property type="entry name" value="AMP-dep_synth/lig_dom"/>
</dbReference>
<keyword evidence="7" id="KW-1185">Reference proteome</keyword>
<evidence type="ECO:0000313" key="7">
    <source>
        <dbReference type="Proteomes" id="UP001159042"/>
    </source>
</evidence>
<dbReference type="PANTHER" id="PTHR43272">
    <property type="entry name" value="LONG-CHAIN-FATTY-ACID--COA LIGASE"/>
    <property type="match status" value="1"/>
</dbReference>
<evidence type="ECO:0000256" key="4">
    <source>
        <dbReference type="ARBA" id="ARBA00026121"/>
    </source>
</evidence>
<dbReference type="InterPro" id="IPR042099">
    <property type="entry name" value="ANL_N_sf"/>
</dbReference>
<proteinExistence type="predicted"/>
<gene>
    <name evidence="6" type="ORF">NQ315_009007</name>
</gene>
<comment type="caution">
    <text evidence="6">The sequence shown here is derived from an EMBL/GenBank/DDBJ whole genome shotgun (WGS) entry which is preliminary data.</text>
</comment>
<dbReference type="GO" id="GO:0005783">
    <property type="term" value="C:endoplasmic reticulum"/>
    <property type="evidence" value="ECO:0007669"/>
    <property type="project" value="TreeGrafter"/>
</dbReference>
<dbReference type="EC" id="6.2.1.3" evidence="4"/>
<evidence type="ECO:0000313" key="6">
    <source>
        <dbReference type="EMBL" id="KAJ8913170.1"/>
    </source>
</evidence>
<evidence type="ECO:0000259" key="5">
    <source>
        <dbReference type="Pfam" id="PF00501"/>
    </source>
</evidence>
<keyword evidence="3" id="KW-0443">Lipid metabolism</keyword>
<sequence length="657" mass="72569">MAHVYKNGPDQIVLADDTVTTRADGYVKLRIPEHGKAIETTTPISIPSLLKRSAIEFADYTALAAKINGKWEKITYQQYLEQVRTCAKAFLSLGLERRHSVCILGFNSPEWFIADLGAIFAGGIAVGIYTTNSAEACLYCAESSEANIIVVEDEKQLDKIISIRPRLKHLKAIVQYTGEPNNSDVISWKRLMEIGSKEPDDLLEESLKRIAVNECCTLVYTSGTVGKPKAVMLSHDNLTWDALAITERVTIERGNEVLISYLPLSHVAAQILDIYVAISVGASVYFADKDAFKGTLVHTLQEVRPTKFLAVPRVWEKIYEKMMQTASQNGYLKKCIASWAKSHALQYHLDRIKGIKSKSWGYSLATTIIFSKVREALGLSRCNLHASAAAPLAPELKKYFLSVDIPIMDVYGMSEASGGHTICIDGATNLETIGMSIPGTKSKLFTTEHDQKELCMYGRHVFMGYLNSPDNTAEAIDSEGWLHTGDLGNIDDHGFVYITGRLKELLITAGGENISPVAIEQLVKTELPHISNAFLVGDRRKFLSILLTFKTEVDPETGTPLNKLESSVQNWLKQLGCPATTVTEVLQAGPDSKLLDALKEGIDRVNQQATSNAQRIQKLAVLPSDFSVATGELGPTLKVKRRVVEQKYAEIIENLYK</sequence>
<evidence type="ECO:0000256" key="2">
    <source>
        <dbReference type="ARBA" id="ARBA00022832"/>
    </source>
</evidence>
<dbReference type="PANTHER" id="PTHR43272:SF32">
    <property type="entry name" value="AMP-DEPENDENT SYNTHETASE_LIGASE DOMAIN-CONTAINING PROTEIN"/>
    <property type="match status" value="1"/>
</dbReference>
<evidence type="ECO:0000256" key="3">
    <source>
        <dbReference type="ARBA" id="ARBA00023098"/>
    </source>
</evidence>
<dbReference type="AlphaFoldDB" id="A0AAV8VGB7"/>